<organism evidence="1 2">
    <name type="scientific">Ruminiclostridium papyrosolvens C7</name>
    <dbReference type="NCBI Taxonomy" id="1330534"/>
    <lineage>
        <taxon>Bacteria</taxon>
        <taxon>Bacillati</taxon>
        <taxon>Bacillota</taxon>
        <taxon>Clostridia</taxon>
        <taxon>Eubacteriales</taxon>
        <taxon>Oscillospiraceae</taxon>
        <taxon>Ruminiclostridium</taxon>
    </lineage>
</organism>
<dbReference type="EMBL" id="ATAY01000082">
    <property type="protein sequence ID" value="EPR09960.1"/>
    <property type="molecule type" value="Genomic_DNA"/>
</dbReference>
<dbReference type="GO" id="GO:0003677">
    <property type="term" value="F:DNA binding"/>
    <property type="evidence" value="ECO:0007669"/>
    <property type="project" value="InterPro"/>
</dbReference>
<gene>
    <name evidence="1" type="ORF">L323_15420</name>
</gene>
<dbReference type="PATRIC" id="fig|1330534.3.peg.3053"/>
<name>U4QYQ1_9FIRM</name>
<evidence type="ECO:0000313" key="2">
    <source>
        <dbReference type="Proteomes" id="UP000016860"/>
    </source>
</evidence>
<comment type="caution">
    <text evidence="1">The sequence shown here is derived from an EMBL/GenBank/DDBJ whole genome shotgun (WGS) entry which is preliminary data.</text>
</comment>
<proteinExistence type="predicted"/>
<protein>
    <submittedName>
        <fullName evidence="1">Uncharacterized protein</fullName>
    </submittedName>
</protein>
<evidence type="ECO:0000313" key="1">
    <source>
        <dbReference type="EMBL" id="EPR09960.1"/>
    </source>
</evidence>
<dbReference type="STRING" id="1330534.L323_15420"/>
<sequence>MSENKWSNKFSKCISCNTTLHPHKAKGLCNSCYQKEHKYPKSECSICGKTSRVHKIDNGKSICQKCYKQPLHTCSICNKQASAAVKLSMTEYVCDSCYIKHYRTKHICSICGKLEVLAINSSDKKVCIKCYSSPNHLCSKCGRNIESPYIVDGKHVCSRCYENSKTSSSEIDINQGVYICSICGNSGSVQHIFSDNSIICQDCAKQQVHICNSCFNPAVPIHSYSNALPYCRNCYYKQKFESIFDKLAMNWCENFTNIIKDYFNSKAEKVSYESVWVQVNTSKNLLDDVYSNYVNNSSDFSSIDFSIIHQKHFTKKLFIIDMISFLCHKNIMPDYDCSLFLLENLSYQISNLAVEFQKVIKAYKESLLIKYRNYQQKGWIKNHSKFRYYTCYLYMLTALRFLYFCHVLLNLIQPTEINNQTIDAYLRLKPYDKGNLRHFITYINKHKITFTQLNLPNSKYRHELNVSLCTDKQKQLLKSCLYNKNIKLRDRIIVILMLLYGFTPEEIRILKKSNFAQTILSNKTINILCFNKTSHEIPEILSPLILEYLDTLRTDSEYAFPGRNYNTAISLSLVCRIVHDFDVTATELYYTAINNAMLNGLHQPALLMKSFGINHKTATRYYKLLRGSEEFI</sequence>
<dbReference type="SUPFAM" id="SSF56349">
    <property type="entry name" value="DNA breaking-rejoining enzymes"/>
    <property type="match status" value="1"/>
</dbReference>
<dbReference type="AlphaFoldDB" id="U4QYQ1"/>
<accession>U4QYQ1</accession>
<dbReference type="OrthoDB" id="3405537at2"/>
<dbReference type="RefSeq" id="WP_020816515.1">
    <property type="nucleotide sequence ID" value="NZ_ATAY01000082.1"/>
</dbReference>
<dbReference type="InterPro" id="IPR011010">
    <property type="entry name" value="DNA_brk_join_enz"/>
</dbReference>
<dbReference type="Proteomes" id="UP000016860">
    <property type="component" value="Unassembled WGS sequence"/>
</dbReference>
<reference evidence="1 2" key="1">
    <citation type="journal article" date="2013" name="Genome Announc.">
        <title>Draft Genome Sequence of the Cellulolytic Bacterium Clostridium papyrosolvens C7 (ATCC 700395).</title>
        <authorList>
            <person name="Zepeda V."/>
            <person name="Dassa B."/>
            <person name="Borovok I."/>
            <person name="Lamed R."/>
            <person name="Bayer E.A."/>
            <person name="Cate J.H."/>
        </authorList>
    </citation>
    <scope>NUCLEOTIDE SEQUENCE [LARGE SCALE GENOMIC DNA]</scope>
    <source>
        <strain evidence="1 2">C7</strain>
    </source>
</reference>